<dbReference type="FunFam" id="1.10.10.10:FF:000030">
    <property type="entry name" value="Forkhead box protein K2"/>
    <property type="match status" value="1"/>
</dbReference>
<dbReference type="OrthoDB" id="691130at2759"/>
<dbReference type="InterPro" id="IPR036390">
    <property type="entry name" value="WH_DNA-bd_sf"/>
</dbReference>
<dbReference type="GO" id="GO:0005634">
    <property type="term" value="C:nucleus"/>
    <property type="evidence" value="ECO:0007669"/>
    <property type="project" value="UniProtKB-SubCell"/>
</dbReference>
<dbReference type="PANTHER" id="PTHR45881">
    <property type="entry name" value="CHECKPOINT SUPPRESSOR 1-LIKE, ISOFORM A-RELATED"/>
    <property type="match status" value="1"/>
</dbReference>
<feature type="compositionally biased region" description="Low complexity" evidence="7">
    <location>
        <begin position="621"/>
        <end position="630"/>
    </location>
</feature>
<gene>
    <name evidence="10" type="ORF">ONB1V03_LOCUS11148</name>
</gene>
<accession>A0A7R9M8Z8</accession>
<feature type="region of interest" description="Disordered" evidence="7">
    <location>
        <begin position="249"/>
        <end position="296"/>
    </location>
</feature>
<dbReference type="PROSITE" id="PS50006">
    <property type="entry name" value="FHA_DOMAIN"/>
    <property type="match status" value="1"/>
</dbReference>
<feature type="compositionally biased region" description="Low complexity" evidence="7">
    <location>
        <begin position="404"/>
        <end position="413"/>
    </location>
</feature>
<dbReference type="FunFam" id="2.60.200.20:FF:000031">
    <property type="entry name" value="Forkhead box protein K1"/>
    <property type="match status" value="1"/>
</dbReference>
<dbReference type="Proteomes" id="UP000728032">
    <property type="component" value="Unassembled WGS sequence"/>
</dbReference>
<dbReference type="InterPro" id="IPR000253">
    <property type="entry name" value="FHA_dom"/>
</dbReference>
<dbReference type="SMART" id="SM00240">
    <property type="entry name" value="FHA"/>
    <property type="match status" value="1"/>
</dbReference>
<dbReference type="Gene3D" id="1.10.10.10">
    <property type="entry name" value="Winged helix-like DNA-binding domain superfamily/Winged helix DNA-binding domain"/>
    <property type="match status" value="1"/>
</dbReference>
<proteinExistence type="predicted"/>
<evidence type="ECO:0000259" key="8">
    <source>
        <dbReference type="PROSITE" id="PS50006"/>
    </source>
</evidence>
<organism evidence="10">
    <name type="scientific">Oppiella nova</name>
    <dbReference type="NCBI Taxonomy" id="334625"/>
    <lineage>
        <taxon>Eukaryota</taxon>
        <taxon>Metazoa</taxon>
        <taxon>Ecdysozoa</taxon>
        <taxon>Arthropoda</taxon>
        <taxon>Chelicerata</taxon>
        <taxon>Arachnida</taxon>
        <taxon>Acari</taxon>
        <taxon>Acariformes</taxon>
        <taxon>Sarcoptiformes</taxon>
        <taxon>Oribatida</taxon>
        <taxon>Brachypylina</taxon>
        <taxon>Oppioidea</taxon>
        <taxon>Oppiidae</taxon>
        <taxon>Oppiella</taxon>
    </lineage>
</organism>
<dbReference type="GO" id="GO:0000981">
    <property type="term" value="F:DNA-binding transcription factor activity, RNA polymerase II-specific"/>
    <property type="evidence" value="ECO:0007669"/>
    <property type="project" value="TreeGrafter"/>
</dbReference>
<dbReference type="EMBL" id="CAJPVJ010008068">
    <property type="protein sequence ID" value="CAG2171688.1"/>
    <property type="molecule type" value="Genomic_DNA"/>
</dbReference>
<sequence length="652" mass="70330">SEDQSATTTPSATCAPSPPCAARAMASFTRASDSDAWALLALKSAPASPSSIQWAPNQESRPIARLETREFEFMIRQNRIVIGRNSSRGEVDVNMGHSSFISRRHIEIHYDSHHFYMICNGKNGVFVDGVFQRKGAPHLQLPKTCILRFPSTNIKLVFQSLVEDSSSNSGRESVKGQSMAPLKVNIPDSTDPDFASPIPSPAGTISAANSCPASPRGRHRNESSRDLQMMVAYAAAAVATDEHRVGVAHNESTPKSMSMGLREAPPSNNISNDYYLVPQSGGHESNANSPGEVDDSKPPYSYAQLIVQSISSAIDKQLTLSGIYSYITKNYPYYRTADKGWQNSIRHNLSLNRYFVKVPRSQEEPGKGSFWKIDAQSEPKLIEQAFKRRRQRPMTCYRNQLGGSASRSAPASPNHSGLTSGLATPEDLSREPSPIPEPLESEIISSMGPPSSYLTVPTTIEYKFTSKSAPGSPGIANTSDFNVSQFADKSPELVVTHTSMPTNGVNSSDKDFEHELSFPRTSAPRAIAVDNNTIILQTSLSSTTSQPTVIVQAPPLSNSAGNGNSSVISRVYGTEAANAYKVSVPAVAMKRPAPDSAVMTIGSHTTGDETGPTMVAVSAADDVDSSSLSLKRIRVGNDGQDDEEYESSRMSS</sequence>
<dbReference type="PRINTS" id="PR00053">
    <property type="entry name" value="FORKHEAD"/>
</dbReference>
<reference evidence="10" key="1">
    <citation type="submission" date="2020-11" db="EMBL/GenBank/DDBJ databases">
        <authorList>
            <person name="Tran Van P."/>
        </authorList>
    </citation>
    <scope>NUCLEOTIDE SEQUENCE</scope>
</reference>
<evidence type="ECO:0000313" key="10">
    <source>
        <dbReference type="EMBL" id="CAD7654501.1"/>
    </source>
</evidence>
<dbReference type="InterPro" id="IPR008984">
    <property type="entry name" value="SMAD_FHA_dom_sf"/>
</dbReference>
<dbReference type="SUPFAM" id="SSF49879">
    <property type="entry name" value="SMAD/FHA domain"/>
    <property type="match status" value="1"/>
</dbReference>
<dbReference type="Pfam" id="PF00250">
    <property type="entry name" value="Forkhead"/>
    <property type="match status" value="1"/>
</dbReference>
<dbReference type="AlphaFoldDB" id="A0A7R9M8Z8"/>
<dbReference type="SMART" id="SM00339">
    <property type="entry name" value="FH"/>
    <property type="match status" value="1"/>
</dbReference>
<evidence type="ECO:0000256" key="1">
    <source>
        <dbReference type="ARBA" id="ARBA00004123"/>
    </source>
</evidence>
<evidence type="ECO:0000259" key="9">
    <source>
        <dbReference type="PROSITE" id="PS50039"/>
    </source>
</evidence>
<evidence type="ECO:0000256" key="3">
    <source>
        <dbReference type="ARBA" id="ARBA00023125"/>
    </source>
</evidence>
<protein>
    <submittedName>
        <fullName evidence="10">Uncharacterized protein</fullName>
    </submittedName>
</protein>
<dbReference type="GO" id="GO:0000978">
    <property type="term" value="F:RNA polymerase II cis-regulatory region sequence-specific DNA binding"/>
    <property type="evidence" value="ECO:0007669"/>
    <property type="project" value="TreeGrafter"/>
</dbReference>
<dbReference type="PANTHER" id="PTHR45881:SF7">
    <property type="entry name" value="CHECKPOINT SUPPRESSOR 1-LIKE, ISOFORM A-RELATED"/>
    <property type="match status" value="1"/>
</dbReference>
<keyword evidence="4" id="KW-0804">Transcription</keyword>
<name>A0A7R9M8Z8_9ACAR</name>
<keyword evidence="3 6" id="KW-0238">DNA-binding</keyword>
<keyword evidence="2" id="KW-0805">Transcription regulation</keyword>
<dbReference type="CDD" id="cd22688">
    <property type="entry name" value="FHA_FOXK"/>
    <property type="match status" value="1"/>
</dbReference>
<dbReference type="Gene3D" id="2.60.200.20">
    <property type="match status" value="1"/>
</dbReference>
<feature type="region of interest" description="Disordered" evidence="7">
    <location>
        <begin position="187"/>
        <end position="224"/>
    </location>
</feature>
<dbReference type="Pfam" id="PF00498">
    <property type="entry name" value="FHA"/>
    <property type="match status" value="1"/>
</dbReference>
<keyword evidence="11" id="KW-1185">Reference proteome</keyword>
<evidence type="ECO:0000256" key="5">
    <source>
        <dbReference type="ARBA" id="ARBA00023242"/>
    </source>
</evidence>
<dbReference type="InterPro" id="IPR001766">
    <property type="entry name" value="Fork_head_dom"/>
</dbReference>
<dbReference type="CDD" id="cd20026">
    <property type="entry name" value="FH_FOXK"/>
    <property type="match status" value="1"/>
</dbReference>
<feature type="domain" description="Fork-head" evidence="9">
    <location>
        <begin position="297"/>
        <end position="392"/>
    </location>
</feature>
<dbReference type="GO" id="GO:0045893">
    <property type="term" value="P:positive regulation of DNA-templated transcription"/>
    <property type="evidence" value="ECO:0007669"/>
    <property type="project" value="UniProtKB-ARBA"/>
</dbReference>
<evidence type="ECO:0000256" key="2">
    <source>
        <dbReference type="ARBA" id="ARBA00023015"/>
    </source>
</evidence>
<evidence type="ECO:0000313" key="11">
    <source>
        <dbReference type="Proteomes" id="UP000728032"/>
    </source>
</evidence>
<keyword evidence="5 6" id="KW-0539">Nucleus</keyword>
<evidence type="ECO:0000256" key="7">
    <source>
        <dbReference type="SAM" id="MobiDB-lite"/>
    </source>
</evidence>
<feature type="DNA-binding region" description="Fork-head" evidence="6">
    <location>
        <begin position="297"/>
        <end position="392"/>
    </location>
</feature>
<feature type="domain" description="FHA" evidence="8">
    <location>
        <begin position="80"/>
        <end position="132"/>
    </location>
</feature>
<dbReference type="InterPro" id="IPR036388">
    <property type="entry name" value="WH-like_DNA-bd_sf"/>
</dbReference>
<dbReference type="InterPro" id="IPR030456">
    <property type="entry name" value="TF_fork_head_CS_2"/>
</dbReference>
<dbReference type="PROSITE" id="PS00658">
    <property type="entry name" value="FORK_HEAD_2"/>
    <property type="match status" value="1"/>
</dbReference>
<dbReference type="EMBL" id="OC922893">
    <property type="protein sequence ID" value="CAD7654501.1"/>
    <property type="molecule type" value="Genomic_DNA"/>
</dbReference>
<feature type="region of interest" description="Disordered" evidence="7">
    <location>
        <begin position="621"/>
        <end position="652"/>
    </location>
</feature>
<dbReference type="PROSITE" id="PS50039">
    <property type="entry name" value="FORK_HEAD_3"/>
    <property type="match status" value="1"/>
</dbReference>
<dbReference type="SUPFAM" id="SSF46785">
    <property type="entry name" value="Winged helix' DNA-binding domain"/>
    <property type="match status" value="1"/>
</dbReference>
<feature type="region of interest" description="Disordered" evidence="7">
    <location>
        <begin position="399"/>
        <end position="450"/>
    </location>
</feature>
<feature type="non-terminal residue" evidence="10">
    <location>
        <position position="1"/>
    </location>
</feature>
<evidence type="ECO:0000256" key="6">
    <source>
        <dbReference type="PROSITE-ProRule" id="PRU00089"/>
    </source>
</evidence>
<evidence type="ECO:0000256" key="4">
    <source>
        <dbReference type="ARBA" id="ARBA00023163"/>
    </source>
</evidence>
<comment type="subcellular location">
    <subcellularLocation>
        <location evidence="1 6">Nucleus</location>
    </subcellularLocation>
</comment>